<evidence type="ECO:0000256" key="6">
    <source>
        <dbReference type="RuleBase" id="RU004355"/>
    </source>
</evidence>
<dbReference type="InterPro" id="IPR025824">
    <property type="entry name" value="OB-fold_nuc-bd_dom"/>
</dbReference>
<evidence type="ECO:0000259" key="8">
    <source>
        <dbReference type="Pfam" id="PF02601"/>
    </source>
</evidence>
<keyword evidence="2 5" id="KW-0540">Nuclease</keyword>
<comment type="subcellular location">
    <subcellularLocation>
        <location evidence="5 6">Cytoplasm</location>
    </subcellularLocation>
</comment>
<keyword evidence="3 5" id="KW-0378">Hydrolase</keyword>
<evidence type="ECO:0000256" key="7">
    <source>
        <dbReference type="SAM" id="Coils"/>
    </source>
</evidence>
<comment type="similarity">
    <text evidence="5 6">Belongs to the XseA family.</text>
</comment>
<accession>A0A520S103</accession>
<dbReference type="GO" id="GO:0003676">
    <property type="term" value="F:nucleic acid binding"/>
    <property type="evidence" value="ECO:0007669"/>
    <property type="project" value="InterPro"/>
</dbReference>
<evidence type="ECO:0000256" key="3">
    <source>
        <dbReference type="ARBA" id="ARBA00022801"/>
    </source>
</evidence>
<comment type="function">
    <text evidence="5">Bidirectionally degrades single-stranded DNA into large acid-insoluble oligonucleotides, which are then degraded further into small acid-soluble oligonucleotides.</text>
</comment>
<evidence type="ECO:0000256" key="5">
    <source>
        <dbReference type="HAMAP-Rule" id="MF_00378"/>
    </source>
</evidence>
<sequence>MALDNLSTNKGHNRAVISVANLNQMARRLLEGEFPMIWVEGEISNFVKPSSGHWYFTLKDSSAQVRCAMFRNRNQVQKVIPKDGLKVLVRGKISLYEGRGDFQLLADTLEDVGDGELLRTFEELKVKLQKEGLFDEAKKKSIPELPAHVGVITSPSGAAIQDILNILKRRFPAIKVSILPVQVQGKGAEQKIREALVFANNYTKPPFDVLILTRGGGSLEDLYPFNSEITARAIGETNIPIVSAVGHESDTSISDLAADLRAPTPSAAAELISPDQYEWNYNLERNKQRLNQRMSIVLKNNLAHVRHLKKRLQHPRQRLQELNQRLDNLELRLINKSRFDETKRKIERVQQKLIDNINNKMTTNNNHFMSLANRLDTLSPLATLKRGYSITSPTGERGKIITNANNIKKRDAIDIRLSTGIISAEVKKIYD</sequence>
<dbReference type="GO" id="GO:0009318">
    <property type="term" value="C:exodeoxyribonuclease VII complex"/>
    <property type="evidence" value="ECO:0007669"/>
    <property type="project" value="UniProtKB-UniRule"/>
</dbReference>
<comment type="caution">
    <text evidence="10">The sequence shown here is derived from an EMBL/GenBank/DDBJ whole genome shotgun (WGS) entry which is preliminary data.</text>
</comment>
<keyword evidence="1 5" id="KW-0963">Cytoplasm</keyword>
<keyword evidence="7" id="KW-0175">Coiled coil</keyword>
<feature type="domain" description="OB-fold nucleic acid binding" evidence="9">
    <location>
        <begin position="17"/>
        <end position="109"/>
    </location>
</feature>
<dbReference type="CDD" id="cd04489">
    <property type="entry name" value="ExoVII_LU_OBF"/>
    <property type="match status" value="1"/>
</dbReference>
<dbReference type="EC" id="3.1.11.6" evidence="5"/>
<dbReference type="PANTHER" id="PTHR30008:SF0">
    <property type="entry name" value="EXODEOXYRIBONUCLEASE 7 LARGE SUBUNIT"/>
    <property type="match status" value="1"/>
</dbReference>
<comment type="catalytic activity">
    <reaction evidence="5 6">
        <text>Exonucleolytic cleavage in either 5'- to 3'- or 3'- to 5'-direction to yield nucleoside 5'-phosphates.</text>
        <dbReference type="EC" id="3.1.11.6"/>
    </reaction>
</comment>
<evidence type="ECO:0000313" key="10">
    <source>
        <dbReference type="EMBL" id="RZO76134.1"/>
    </source>
</evidence>
<dbReference type="HAMAP" id="MF_00378">
    <property type="entry name" value="Exonuc_7_L"/>
    <property type="match status" value="1"/>
</dbReference>
<evidence type="ECO:0000256" key="2">
    <source>
        <dbReference type="ARBA" id="ARBA00022722"/>
    </source>
</evidence>
<dbReference type="Pfam" id="PF02601">
    <property type="entry name" value="Exonuc_VII_L"/>
    <property type="match status" value="1"/>
</dbReference>
<name>A0A520S103_9GAMM</name>
<reference evidence="10 11" key="1">
    <citation type="submission" date="2019-02" db="EMBL/GenBank/DDBJ databases">
        <title>Prokaryotic population dynamics and viral predation in marine succession experiment using metagenomics: the confinement effect.</title>
        <authorList>
            <person name="Haro-Moreno J.M."/>
            <person name="Rodriguez-Valera F."/>
            <person name="Lopez-Perez M."/>
        </authorList>
    </citation>
    <scope>NUCLEOTIDE SEQUENCE [LARGE SCALE GENOMIC DNA]</scope>
    <source>
        <strain evidence="10">MED-G157</strain>
    </source>
</reference>
<dbReference type="GO" id="GO:0008855">
    <property type="term" value="F:exodeoxyribonuclease VII activity"/>
    <property type="evidence" value="ECO:0007669"/>
    <property type="project" value="UniProtKB-UniRule"/>
</dbReference>
<dbReference type="AlphaFoldDB" id="A0A520S103"/>
<dbReference type="NCBIfam" id="TIGR00237">
    <property type="entry name" value="xseA"/>
    <property type="match status" value="1"/>
</dbReference>
<dbReference type="GO" id="GO:0006308">
    <property type="term" value="P:DNA catabolic process"/>
    <property type="evidence" value="ECO:0007669"/>
    <property type="project" value="UniProtKB-UniRule"/>
</dbReference>
<feature type="coiled-coil region" evidence="7">
    <location>
        <begin position="312"/>
        <end position="339"/>
    </location>
</feature>
<dbReference type="InterPro" id="IPR003753">
    <property type="entry name" value="Exonuc_VII_L"/>
</dbReference>
<gene>
    <name evidence="5 10" type="primary">xseA</name>
    <name evidence="10" type="ORF">EVA68_05145</name>
</gene>
<proteinExistence type="inferred from homology"/>
<dbReference type="EMBL" id="SHAG01000017">
    <property type="protein sequence ID" value="RZO76134.1"/>
    <property type="molecule type" value="Genomic_DNA"/>
</dbReference>
<dbReference type="Proteomes" id="UP000316199">
    <property type="component" value="Unassembled WGS sequence"/>
</dbReference>
<protein>
    <recommendedName>
        <fullName evidence="5">Exodeoxyribonuclease 7 large subunit</fullName>
        <ecNumber evidence="5">3.1.11.6</ecNumber>
    </recommendedName>
    <alternativeName>
        <fullName evidence="5">Exodeoxyribonuclease VII large subunit</fullName>
        <shortName evidence="5">Exonuclease VII large subunit</shortName>
    </alternativeName>
</protein>
<evidence type="ECO:0000259" key="9">
    <source>
        <dbReference type="Pfam" id="PF13742"/>
    </source>
</evidence>
<comment type="subunit">
    <text evidence="5">Heterooligomer composed of large and small subunits.</text>
</comment>
<keyword evidence="4 5" id="KW-0269">Exonuclease</keyword>
<dbReference type="PANTHER" id="PTHR30008">
    <property type="entry name" value="EXODEOXYRIBONUCLEASE 7 LARGE SUBUNIT"/>
    <property type="match status" value="1"/>
</dbReference>
<evidence type="ECO:0000256" key="4">
    <source>
        <dbReference type="ARBA" id="ARBA00022839"/>
    </source>
</evidence>
<organism evidence="10 11">
    <name type="scientific">OM182 bacterium</name>
    <dbReference type="NCBI Taxonomy" id="2510334"/>
    <lineage>
        <taxon>Bacteria</taxon>
        <taxon>Pseudomonadati</taxon>
        <taxon>Pseudomonadota</taxon>
        <taxon>Gammaproteobacteria</taxon>
        <taxon>OMG group</taxon>
        <taxon>OM182 clade</taxon>
    </lineage>
</organism>
<dbReference type="Pfam" id="PF13742">
    <property type="entry name" value="tRNA_anti_2"/>
    <property type="match status" value="1"/>
</dbReference>
<evidence type="ECO:0000256" key="1">
    <source>
        <dbReference type="ARBA" id="ARBA00022490"/>
    </source>
</evidence>
<evidence type="ECO:0000313" key="11">
    <source>
        <dbReference type="Proteomes" id="UP000316199"/>
    </source>
</evidence>
<dbReference type="GO" id="GO:0005737">
    <property type="term" value="C:cytoplasm"/>
    <property type="evidence" value="ECO:0007669"/>
    <property type="project" value="UniProtKB-SubCell"/>
</dbReference>
<feature type="domain" description="Exonuclease VII large subunit C-terminal" evidence="8">
    <location>
        <begin position="133"/>
        <end position="424"/>
    </location>
</feature>
<dbReference type="InterPro" id="IPR020579">
    <property type="entry name" value="Exonuc_VII_lsu_C"/>
</dbReference>